<name>A0ACC0QBY1_9HYPO</name>
<evidence type="ECO:0000313" key="2">
    <source>
        <dbReference type="Proteomes" id="UP001065298"/>
    </source>
</evidence>
<gene>
    <name evidence="1" type="ORF">NCS57_01466900</name>
</gene>
<evidence type="ECO:0000313" key="1">
    <source>
        <dbReference type="EMBL" id="KAI8648557.1"/>
    </source>
</evidence>
<dbReference type="Proteomes" id="UP001065298">
    <property type="component" value="Chromosome 14"/>
</dbReference>
<organism evidence="1 2">
    <name type="scientific">Fusarium keratoplasticum</name>
    <dbReference type="NCBI Taxonomy" id="1328300"/>
    <lineage>
        <taxon>Eukaryota</taxon>
        <taxon>Fungi</taxon>
        <taxon>Dikarya</taxon>
        <taxon>Ascomycota</taxon>
        <taxon>Pezizomycotina</taxon>
        <taxon>Sordariomycetes</taxon>
        <taxon>Hypocreomycetidae</taxon>
        <taxon>Hypocreales</taxon>
        <taxon>Nectriaceae</taxon>
        <taxon>Fusarium</taxon>
        <taxon>Fusarium solani species complex</taxon>
    </lineage>
</organism>
<reference evidence="1" key="1">
    <citation type="submission" date="2022-06" db="EMBL/GenBank/DDBJ databases">
        <title>Fusarium solani species complex genomes reveal bases of compartmentalisation and animal pathogenesis.</title>
        <authorList>
            <person name="Tsai I.J."/>
        </authorList>
    </citation>
    <scope>NUCLEOTIDE SEQUENCE</scope>
    <source>
        <strain evidence="1">Fu6.1</strain>
    </source>
</reference>
<sequence length="728" mass="82478">MAVQTPAPTVSLHDDASPADNDDPSSTERLPRSGLNTNDPASSGDLGADETSALTGNDHESAMTAFEHNNDLFNSLPWLINDLPSHNSLFWVTDYPDPLYPDLGYLPSTDLEPSRGPFLAQESTSFAYPDVSLQDLHASRTEGTGDSIRVQSSQRNQWPGQDSSAQLPVLTSEDQNVIHAQLFGYLRQTAQNAFQKVADFYTEQNQYLGPFMDKVTFQTFLELYFEHFADHFPFLHPTLLEDDDISWVLLLAVAVVGAQFSALKNAPLFANILQDLLDKAVKMHCPEIPSSTDLTWAQIILLRDICMLFNGGKKHQVARQYEKNKLITLSRVLKTDNPQLSLSTEQTLEQRLAEQDWKRWIAAESRIRVLHSVYFLECLQFVFHDIRPSVELTDLTNTLPCEESVWKCHSEEEWRQALVECRHQPSSPGNDSLLDWKNAPKADGYVQKLLFVYIYTEERLTMERLRNSPFRQVLFPSISTALFQQQWTGLGRVDPRGLLKIMRSSVASELDLLQPVQESGLPSKPVSGDQDVLHILIHLLRDVPMRSILAFAGWQVDDGQVEAAKLELTGWAFQHERVARQCLLHAITVFNILRTKSTFAAYDALSLLTATLYIWMYDQLIEEEDFESQHTSSRLIIRSDRVSDRPALERWVNNGGVARIHIPGVGIFGGRGGRSRLLHELRRILLSRTEWSRVCQVIAKAVMHLLQEKRPRFEEDVRSGSITCASEA</sequence>
<keyword evidence="2" id="KW-1185">Reference proteome</keyword>
<dbReference type="EMBL" id="CM046516">
    <property type="protein sequence ID" value="KAI8648557.1"/>
    <property type="molecule type" value="Genomic_DNA"/>
</dbReference>
<proteinExistence type="predicted"/>
<protein>
    <submittedName>
        <fullName evidence="1">Fungal-trans domain-containing protein</fullName>
    </submittedName>
</protein>
<accession>A0ACC0QBY1</accession>
<comment type="caution">
    <text evidence="1">The sequence shown here is derived from an EMBL/GenBank/DDBJ whole genome shotgun (WGS) entry which is preliminary data.</text>
</comment>